<evidence type="ECO:0000256" key="2">
    <source>
        <dbReference type="ARBA" id="ARBA00008093"/>
    </source>
</evidence>
<dbReference type="Proteomes" id="UP000190064">
    <property type="component" value="Unassembled WGS sequence"/>
</dbReference>
<dbReference type="EMBL" id="MTSD02000001">
    <property type="protein sequence ID" value="OOV88014.1"/>
    <property type="molecule type" value="Genomic_DNA"/>
</dbReference>
<dbReference type="PANTHER" id="PTHR30295">
    <property type="entry name" value="BACTERIOFERRITIN"/>
    <property type="match status" value="1"/>
</dbReference>
<dbReference type="EC" id="1.16.3.1" evidence="8"/>
<evidence type="ECO:0000256" key="8">
    <source>
        <dbReference type="PIRNR" id="PIRNR002560"/>
    </source>
</evidence>
<comment type="similarity">
    <text evidence="2 8">Belongs to the bacterioferritin family.</text>
</comment>
<keyword evidence="3 8" id="KW-0409">Iron storage</keyword>
<dbReference type="AlphaFoldDB" id="A0A1T1HDS4"/>
<reference evidence="11" key="1">
    <citation type="submission" date="2017-02" db="EMBL/GenBank/DDBJ databases">
        <title>Draft Genome Sequence of the Salt Water Bacterium Oceanospirillum linum ATCC 11336.</title>
        <authorList>
            <person name="Trachtenberg A.M."/>
            <person name="Carney J.G."/>
            <person name="Linnane J.D."/>
            <person name="Rheaume B.A."/>
            <person name="Pitts N.L."/>
            <person name="Mykles D.L."/>
            <person name="Maclea K.S."/>
        </authorList>
    </citation>
    <scope>NUCLEOTIDE SEQUENCE [LARGE SCALE GENOMIC DNA]</scope>
    <source>
        <strain evidence="11">ATCC 11336</strain>
    </source>
</reference>
<evidence type="ECO:0000256" key="1">
    <source>
        <dbReference type="ARBA" id="ARBA00001970"/>
    </source>
</evidence>
<dbReference type="InterPro" id="IPR008331">
    <property type="entry name" value="Ferritin_DPS_dom"/>
</dbReference>
<evidence type="ECO:0000256" key="4">
    <source>
        <dbReference type="ARBA" id="ARBA00022617"/>
    </source>
</evidence>
<comment type="function">
    <text evidence="8">Iron-storage protein, whose ferroxidase center binds Fe(2+), oxidizes it using dioxygen to Fe(3+), and participates in the subsequent Fe(3+) oxide mineral core formation within the central cavity of the BFR protein shell.</text>
</comment>
<dbReference type="InterPro" id="IPR002024">
    <property type="entry name" value="Bacterioferritin"/>
</dbReference>
<evidence type="ECO:0000256" key="7">
    <source>
        <dbReference type="ARBA" id="ARBA00036243"/>
    </source>
</evidence>
<protein>
    <recommendedName>
        <fullName evidence="8">Bacterioferritin</fullName>
        <ecNumber evidence="8">1.16.3.1</ecNumber>
    </recommendedName>
</protein>
<dbReference type="PIRSF" id="PIRSF002560">
    <property type="entry name" value="Bacterioferritin"/>
    <property type="match status" value="1"/>
</dbReference>
<sequence length="156" mass="17751">MKADAGVVSELNSALKGQLTVINQTFLHARMAKNWGLEELNSHEYKASIKSMKLADDLIERILFLEALPGMQALNRLHIGENIPEMLSGDVKVHTEVRDQLLTAIDVMEKAQDYVSRDLLTEILEETEEQIDWIETQQWQIENAGIQNYLAAQMED</sequence>
<dbReference type="InterPro" id="IPR012347">
    <property type="entry name" value="Ferritin-like"/>
</dbReference>
<feature type="binding site" evidence="9">
    <location>
        <position position="128"/>
    </location>
    <ligand>
        <name>Fe cation</name>
        <dbReference type="ChEBI" id="CHEBI:24875"/>
        <label>1</label>
    </ligand>
</feature>
<dbReference type="SUPFAM" id="SSF47240">
    <property type="entry name" value="Ferritin-like"/>
    <property type="match status" value="1"/>
</dbReference>
<dbReference type="PANTHER" id="PTHR30295:SF0">
    <property type="entry name" value="BACTERIOFERRITIN"/>
    <property type="match status" value="1"/>
</dbReference>
<evidence type="ECO:0000256" key="6">
    <source>
        <dbReference type="ARBA" id="ARBA00023004"/>
    </source>
</evidence>
<dbReference type="GO" id="GO:0008199">
    <property type="term" value="F:ferric iron binding"/>
    <property type="evidence" value="ECO:0007669"/>
    <property type="project" value="InterPro"/>
</dbReference>
<gene>
    <name evidence="11" type="ORF">BTA35_0200165</name>
</gene>
<feature type="binding site" evidence="9">
    <location>
        <position position="128"/>
    </location>
    <ligand>
        <name>Fe cation</name>
        <dbReference type="ChEBI" id="CHEBI:24875"/>
        <label>2</label>
    </ligand>
</feature>
<evidence type="ECO:0000256" key="3">
    <source>
        <dbReference type="ARBA" id="ARBA00022434"/>
    </source>
</evidence>
<feature type="domain" description="Ferritin-like diiron" evidence="10">
    <location>
        <begin position="1"/>
        <end position="145"/>
    </location>
</feature>
<feature type="binding site" description="axial binding residue" evidence="9">
    <location>
        <position position="52"/>
    </location>
    <ligand>
        <name>heme b</name>
        <dbReference type="ChEBI" id="CHEBI:60344"/>
        <note>ligand shared between dimeric partners</note>
    </ligand>
    <ligandPart>
        <name>Fe</name>
        <dbReference type="ChEBI" id="CHEBI:18248"/>
    </ligandPart>
</feature>
<evidence type="ECO:0000256" key="9">
    <source>
        <dbReference type="PIRSR" id="PIRSR002560-1"/>
    </source>
</evidence>
<dbReference type="GO" id="GO:0020037">
    <property type="term" value="F:heme binding"/>
    <property type="evidence" value="ECO:0007669"/>
    <property type="project" value="TreeGrafter"/>
</dbReference>
<proteinExistence type="inferred from homology"/>
<dbReference type="RefSeq" id="WP_077242424.1">
    <property type="nucleotide sequence ID" value="NZ_FXTS01000001.1"/>
</dbReference>
<dbReference type="PROSITE" id="PS50905">
    <property type="entry name" value="FERRITIN_LIKE"/>
    <property type="match status" value="1"/>
</dbReference>
<dbReference type="NCBIfam" id="TIGR00754">
    <property type="entry name" value="bfr"/>
    <property type="match status" value="1"/>
</dbReference>
<dbReference type="GO" id="GO:0006879">
    <property type="term" value="P:intracellular iron ion homeostasis"/>
    <property type="evidence" value="ECO:0007669"/>
    <property type="project" value="UniProtKB-KW"/>
</dbReference>
<keyword evidence="5 8" id="KW-0479">Metal-binding</keyword>
<evidence type="ECO:0000313" key="12">
    <source>
        <dbReference type="Proteomes" id="UP000190064"/>
    </source>
</evidence>
<evidence type="ECO:0000313" key="11">
    <source>
        <dbReference type="EMBL" id="OOV88014.1"/>
    </source>
</evidence>
<dbReference type="GO" id="GO:0006826">
    <property type="term" value="P:iron ion transport"/>
    <property type="evidence" value="ECO:0007669"/>
    <property type="project" value="InterPro"/>
</dbReference>
<comment type="catalytic activity">
    <reaction evidence="7">
        <text>Fe(2+)(in) = Fe(2+)(out)</text>
        <dbReference type="Rhea" id="RHEA:28486"/>
        <dbReference type="ChEBI" id="CHEBI:29033"/>
    </reaction>
</comment>
<dbReference type="PRINTS" id="PR00601">
    <property type="entry name" value="BACFERRITIN"/>
</dbReference>
<keyword evidence="12" id="KW-1185">Reference proteome</keyword>
<dbReference type="STRING" id="966.BTA35_0200165"/>
<dbReference type="InterPro" id="IPR009078">
    <property type="entry name" value="Ferritin-like_SF"/>
</dbReference>
<dbReference type="CDD" id="cd00907">
    <property type="entry name" value="Bacterioferritin"/>
    <property type="match status" value="1"/>
</dbReference>
<dbReference type="Pfam" id="PF00210">
    <property type="entry name" value="Ferritin"/>
    <property type="match status" value="1"/>
</dbReference>
<dbReference type="GO" id="GO:0005829">
    <property type="term" value="C:cytosol"/>
    <property type="evidence" value="ECO:0007669"/>
    <property type="project" value="TreeGrafter"/>
</dbReference>
<organism evidence="11 12">
    <name type="scientific">Oceanospirillum linum</name>
    <dbReference type="NCBI Taxonomy" id="966"/>
    <lineage>
        <taxon>Bacteria</taxon>
        <taxon>Pseudomonadati</taxon>
        <taxon>Pseudomonadota</taxon>
        <taxon>Gammaproteobacteria</taxon>
        <taxon>Oceanospirillales</taxon>
        <taxon>Oceanospirillaceae</taxon>
        <taxon>Oceanospirillum</taxon>
    </lineage>
</organism>
<comment type="cofactor">
    <cofactor evidence="1">
        <name>heme b</name>
        <dbReference type="ChEBI" id="CHEBI:60344"/>
    </cofactor>
</comment>
<evidence type="ECO:0000259" key="10">
    <source>
        <dbReference type="PROSITE" id="PS50905"/>
    </source>
</evidence>
<dbReference type="GO" id="GO:0004322">
    <property type="term" value="F:ferroxidase activity"/>
    <property type="evidence" value="ECO:0007669"/>
    <property type="project" value="UniProtKB-EC"/>
</dbReference>
<name>A0A1T1HDS4_OCELI</name>
<accession>A0A1T1HDS4</accession>
<evidence type="ECO:0000256" key="5">
    <source>
        <dbReference type="ARBA" id="ARBA00022723"/>
    </source>
</evidence>
<keyword evidence="4" id="KW-0349">Heme</keyword>
<comment type="caution">
    <text evidence="11">The sequence shown here is derived from an EMBL/GenBank/DDBJ whole genome shotgun (WGS) entry which is preliminary data.</text>
</comment>
<keyword evidence="6 8" id="KW-0408">Iron</keyword>
<dbReference type="InterPro" id="IPR009040">
    <property type="entry name" value="Ferritin-like_diiron"/>
</dbReference>
<comment type="catalytic activity">
    <reaction evidence="8">
        <text>4 Fe(2+) + O2 + 4 H(+) = 4 Fe(3+) + 2 H2O</text>
        <dbReference type="Rhea" id="RHEA:11148"/>
        <dbReference type="ChEBI" id="CHEBI:15377"/>
        <dbReference type="ChEBI" id="CHEBI:15378"/>
        <dbReference type="ChEBI" id="CHEBI:15379"/>
        <dbReference type="ChEBI" id="CHEBI:29033"/>
        <dbReference type="ChEBI" id="CHEBI:29034"/>
        <dbReference type="EC" id="1.16.3.1"/>
    </reaction>
</comment>
<dbReference type="Gene3D" id="1.20.1260.10">
    <property type="match status" value="1"/>
</dbReference>